<sequence length="342" mass="38883">MPYELRGNEQREVRKIETRLNFEWLGKTWIPSDILEIEDATISSDIDARLTVLNHLKDITKTAKASHMRLSYLWSAGGPLREAYEEESSLTSEEFWRIARQNLSESEARANASSLSLASANDTNDAIANKPADWKRRIIKFRTKDAPEQTQTVEAPTAAPNPNPNPTPIDLDTAMISPGYLIQNETSSQLKQRLDALVSQIDTIKSQKDYLDARICTLKQAVENLDAFRGEMGTTFDTYHSRFATQFSHNTAISTNGATEMVGRLNTNETNNLSEFFQNDCAQLNRKLEAHREGFKCSIDEAYRNLAEVMKESEKLNVYNNLLKDICQLKENMERHPGAWKM</sequence>
<accession>A0ABY6U8F9</accession>
<dbReference type="Proteomes" id="UP000766486">
    <property type="component" value="Unassembled WGS sequence"/>
</dbReference>
<gene>
    <name evidence="2" type="ORF">CLO192961_LOCUS208520</name>
</gene>
<comment type="caution">
    <text evidence="2">The sequence shown here is derived from an EMBL/GenBank/DDBJ whole genome shotgun (WGS) entry which is preliminary data.</text>
</comment>
<dbReference type="EMBL" id="CABFNS010000767">
    <property type="protein sequence ID" value="VUC27405.1"/>
    <property type="molecule type" value="Genomic_DNA"/>
</dbReference>
<proteinExistence type="predicted"/>
<protein>
    <submittedName>
        <fullName evidence="2">Uncharacterized protein</fullName>
    </submittedName>
</protein>
<reference evidence="2 3" key="1">
    <citation type="submission" date="2019-06" db="EMBL/GenBank/DDBJ databases">
        <authorList>
            <person name="Broberg M."/>
        </authorList>
    </citation>
    <scope>NUCLEOTIDE SEQUENCE [LARGE SCALE GENOMIC DNA]</scope>
</reference>
<evidence type="ECO:0000256" key="1">
    <source>
        <dbReference type="SAM" id="MobiDB-lite"/>
    </source>
</evidence>
<evidence type="ECO:0000313" key="2">
    <source>
        <dbReference type="EMBL" id="VUC27405.1"/>
    </source>
</evidence>
<feature type="region of interest" description="Disordered" evidence="1">
    <location>
        <begin position="145"/>
        <end position="166"/>
    </location>
</feature>
<keyword evidence="3" id="KW-1185">Reference proteome</keyword>
<evidence type="ECO:0000313" key="3">
    <source>
        <dbReference type="Proteomes" id="UP000766486"/>
    </source>
</evidence>
<name>A0ABY6U8F9_BIOOC</name>
<organism evidence="2 3">
    <name type="scientific">Bionectria ochroleuca</name>
    <name type="common">Gliocladium roseum</name>
    <dbReference type="NCBI Taxonomy" id="29856"/>
    <lineage>
        <taxon>Eukaryota</taxon>
        <taxon>Fungi</taxon>
        <taxon>Dikarya</taxon>
        <taxon>Ascomycota</taxon>
        <taxon>Pezizomycotina</taxon>
        <taxon>Sordariomycetes</taxon>
        <taxon>Hypocreomycetidae</taxon>
        <taxon>Hypocreales</taxon>
        <taxon>Bionectriaceae</taxon>
        <taxon>Clonostachys</taxon>
    </lineage>
</organism>